<proteinExistence type="predicted"/>
<dbReference type="Proteomes" id="UP000288058">
    <property type="component" value="Unassembled WGS sequence"/>
</dbReference>
<accession>A0A432Z1D1</accession>
<dbReference type="AlphaFoldDB" id="A0A432Z1D1"/>
<dbReference type="Pfam" id="PF05099">
    <property type="entry name" value="TerB"/>
    <property type="match status" value="1"/>
</dbReference>
<name>A0A432Z1D1_9GAMM</name>
<dbReference type="Gene3D" id="1.10.3680.10">
    <property type="entry name" value="TerB-like"/>
    <property type="match status" value="1"/>
</dbReference>
<gene>
    <name evidence="2" type="ORF">CWI78_03970</name>
</gene>
<dbReference type="EMBL" id="PIQC01000003">
    <property type="protein sequence ID" value="RUO71681.1"/>
    <property type="molecule type" value="Genomic_DNA"/>
</dbReference>
<sequence>MLKALQNFFQQNPISEQATLHQVDGLTNDAFLSLVLMTEISLADGKLSDEEHDHLLHELEHEYGITGDQAENAVKEAVQAVKEASSLHDFTAQLKALRYEQRVELLETLWVVAYADSKLDPHEESMLRKLADLLYISHADYIRSKLKVMDA</sequence>
<evidence type="ECO:0000313" key="2">
    <source>
        <dbReference type="EMBL" id="RUO71681.1"/>
    </source>
</evidence>
<dbReference type="RefSeq" id="WP_126780495.1">
    <property type="nucleotide sequence ID" value="NZ_PIQC01000003.1"/>
</dbReference>
<comment type="caution">
    <text evidence="2">The sequence shown here is derived from an EMBL/GenBank/DDBJ whole genome shotgun (WGS) entry which is preliminary data.</text>
</comment>
<protein>
    <submittedName>
        <fullName evidence="2">TerB family tellurite resistance protein</fullName>
    </submittedName>
</protein>
<feature type="domain" description="Co-chaperone DjlA N-terminal" evidence="1">
    <location>
        <begin position="34"/>
        <end position="145"/>
    </location>
</feature>
<dbReference type="CDD" id="cd07313">
    <property type="entry name" value="terB_like_2"/>
    <property type="match status" value="1"/>
</dbReference>
<dbReference type="OrthoDB" id="5294347at2"/>
<dbReference type="InterPro" id="IPR029024">
    <property type="entry name" value="TerB-like"/>
</dbReference>
<evidence type="ECO:0000313" key="3">
    <source>
        <dbReference type="Proteomes" id="UP000288058"/>
    </source>
</evidence>
<keyword evidence="3" id="KW-1185">Reference proteome</keyword>
<evidence type="ECO:0000259" key="1">
    <source>
        <dbReference type="Pfam" id="PF05099"/>
    </source>
</evidence>
<dbReference type="SUPFAM" id="SSF158682">
    <property type="entry name" value="TerB-like"/>
    <property type="match status" value="1"/>
</dbReference>
<reference evidence="3" key="1">
    <citation type="journal article" date="2018" name="Front. Microbiol.">
        <title>Genome-Based Analysis Reveals the Taxonomy and Diversity of the Family Idiomarinaceae.</title>
        <authorList>
            <person name="Liu Y."/>
            <person name="Lai Q."/>
            <person name="Shao Z."/>
        </authorList>
    </citation>
    <scope>NUCLEOTIDE SEQUENCE [LARGE SCALE GENOMIC DNA]</scope>
    <source>
        <strain evidence="3">R22</strain>
    </source>
</reference>
<dbReference type="InterPro" id="IPR007791">
    <property type="entry name" value="DjlA_N"/>
</dbReference>
<organism evidence="2 3">
    <name type="scientific">Idiomarina ramblicola</name>
    <dbReference type="NCBI Taxonomy" id="263724"/>
    <lineage>
        <taxon>Bacteria</taxon>
        <taxon>Pseudomonadati</taxon>
        <taxon>Pseudomonadota</taxon>
        <taxon>Gammaproteobacteria</taxon>
        <taxon>Alteromonadales</taxon>
        <taxon>Idiomarinaceae</taxon>
        <taxon>Idiomarina</taxon>
    </lineage>
</organism>